<dbReference type="Proteomes" id="UP000381260">
    <property type="component" value="Chromosome"/>
</dbReference>
<dbReference type="EMBL" id="CP045913">
    <property type="protein sequence ID" value="QGH64321.1"/>
    <property type="molecule type" value="Genomic_DNA"/>
</dbReference>
<dbReference type="AlphaFoldDB" id="A0A5Q2VLA9"/>
<sequence>MKARGADNLLDSRSAAQLFTSQAINKIAQGDLSLLYKMLDEYLTPKYMPIKVSDVFEMTFNKYTKDYKTEYFFKNTIANKIFLKRHRKNSSTMITELRVGNNKADCVIVNGHSTCYEIKTEFDSLKRLPEQISTYLKVFEKVYVVCAKVHVENVISIVSDDVGIIELTDKGSLNEVRKASDSINEIDRGLMISSLRKSEYVYMAESLSLTPLTSSNMHVFSDCLAIFNEASSSDLRKLYRDALKKYRKADFNLINVLPPSLINSAISFKLSLAKQEAFRDVLSKYIYKDGLCTSHL</sequence>
<name>A0A5Q2VLA9_SERPR</name>
<dbReference type="InterPro" id="IPR047729">
    <property type="entry name" value="Sce7726-like"/>
</dbReference>
<accession>A0A5Q2VLA9</accession>
<gene>
    <name evidence="1" type="ORF">GHV41_11875</name>
</gene>
<reference evidence="1 2" key="1">
    <citation type="submission" date="2019-11" db="EMBL/GenBank/DDBJ databases">
        <title>The Phosphoenolpyruvate Phosphotransferase System Regulates Serratia proteamaculans 336X Biofilm Formation and Wheat Roots colonization.</title>
        <authorList>
            <person name="Liu F."/>
        </authorList>
    </citation>
    <scope>NUCLEOTIDE SEQUENCE [LARGE SCALE GENOMIC DNA]</scope>
    <source>
        <strain evidence="1 2">336X</strain>
    </source>
</reference>
<dbReference type="NCBIfam" id="NF033832">
    <property type="entry name" value="sce7726_fam"/>
    <property type="match status" value="1"/>
</dbReference>
<protein>
    <submittedName>
        <fullName evidence="1">Sce7726 family protein</fullName>
    </submittedName>
</protein>
<organism evidence="1 2">
    <name type="scientific">Serratia proteamaculans</name>
    <dbReference type="NCBI Taxonomy" id="28151"/>
    <lineage>
        <taxon>Bacteria</taxon>
        <taxon>Pseudomonadati</taxon>
        <taxon>Pseudomonadota</taxon>
        <taxon>Gammaproteobacteria</taxon>
        <taxon>Enterobacterales</taxon>
        <taxon>Yersiniaceae</taxon>
        <taxon>Serratia</taxon>
    </lineage>
</organism>
<dbReference type="RefSeq" id="WP_153860890.1">
    <property type="nucleotide sequence ID" value="NZ_CP045913.1"/>
</dbReference>
<proteinExistence type="predicted"/>
<evidence type="ECO:0000313" key="1">
    <source>
        <dbReference type="EMBL" id="QGH64321.1"/>
    </source>
</evidence>
<evidence type="ECO:0000313" key="2">
    <source>
        <dbReference type="Proteomes" id="UP000381260"/>
    </source>
</evidence>